<dbReference type="CDD" id="cd00567">
    <property type="entry name" value="ACAD"/>
    <property type="match status" value="1"/>
</dbReference>
<dbReference type="OrthoDB" id="5427839at2"/>
<evidence type="ECO:0000256" key="3">
    <source>
        <dbReference type="ARBA" id="ARBA00022630"/>
    </source>
</evidence>
<evidence type="ECO:0000313" key="6">
    <source>
        <dbReference type="EMBL" id="QDY80066.1"/>
    </source>
</evidence>
<reference evidence="6 7" key="1">
    <citation type="submission" date="2019-07" db="EMBL/GenBank/DDBJ databases">
        <authorList>
            <person name="Zhu P."/>
        </authorList>
    </citation>
    <scope>NUCLEOTIDE SEQUENCE [LARGE SCALE GENOMIC DNA]</scope>
    <source>
        <strain evidence="6 7">SSL-25</strain>
    </source>
</reference>
<dbReference type="GO" id="GO:0003995">
    <property type="term" value="F:acyl-CoA dehydrogenase activity"/>
    <property type="evidence" value="ECO:0007669"/>
    <property type="project" value="TreeGrafter"/>
</dbReference>
<keyword evidence="7" id="KW-1185">Reference proteome</keyword>
<name>A0A5B8JF23_9ACTN</name>
<dbReference type="Gene3D" id="1.10.540.10">
    <property type="entry name" value="Acyl-CoA dehydrogenase/oxidase, N-terminal domain"/>
    <property type="match status" value="1"/>
</dbReference>
<comment type="similarity">
    <text evidence="2">Belongs to the acyl-CoA dehydrogenase family.</text>
</comment>
<dbReference type="SUPFAM" id="SSF56645">
    <property type="entry name" value="Acyl-CoA dehydrogenase NM domain-like"/>
    <property type="match status" value="1"/>
</dbReference>
<dbReference type="KEGG" id="sqz:FQU76_30035"/>
<keyword evidence="3" id="KW-0285">Flavoprotein</keyword>
<evidence type="ECO:0000256" key="4">
    <source>
        <dbReference type="ARBA" id="ARBA00022827"/>
    </source>
</evidence>
<dbReference type="InterPro" id="IPR037069">
    <property type="entry name" value="AcylCoA_DH/ox_N_sf"/>
</dbReference>
<keyword evidence="4" id="KW-0274">FAD</keyword>
<dbReference type="InterPro" id="IPR046373">
    <property type="entry name" value="Acyl-CoA_Oxase/DH_mid-dom_sf"/>
</dbReference>
<feature type="domain" description="Acyl-CoA dehydrogenase/oxidase C-terminal" evidence="5">
    <location>
        <begin position="242"/>
        <end position="389"/>
    </location>
</feature>
<organism evidence="6 7">
    <name type="scientific">Streptomyces qinzhouensis</name>
    <dbReference type="NCBI Taxonomy" id="2599401"/>
    <lineage>
        <taxon>Bacteria</taxon>
        <taxon>Bacillati</taxon>
        <taxon>Actinomycetota</taxon>
        <taxon>Actinomycetes</taxon>
        <taxon>Kitasatosporales</taxon>
        <taxon>Streptomycetaceae</taxon>
        <taxon>Streptomyces</taxon>
    </lineage>
</organism>
<accession>A0A5B8JF23</accession>
<comment type="cofactor">
    <cofactor evidence="1">
        <name>FAD</name>
        <dbReference type="ChEBI" id="CHEBI:57692"/>
    </cofactor>
</comment>
<dbReference type="PANTHER" id="PTHR43884:SF19">
    <property type="entry name" value="ACYL-COA DEHYDROGENASE FADE4-RELATED"/>
    <property type="match status" value="1"/>
</dbReference>
<dbReference type="InterPro" id="IPR009075">
    <property type="entry name" value="AcylCo_DH/oxidase_C"/>
</dbReference>
<dbReference type="InterPro" id="IPR036250">
    <property type="entry name" value="AcylCo_DH-like_C"/>
</dbReference>
<evidence type="ECO:0000259" key="5">
    <source>
        <dbReference type="Pfam" id="PF00441"/>
    </source>
</evidence>
<sequence length="573" mass="63975">MLEPSVLNPQSYDPAEFDETTRRLLRASIEWFEKRGKQALVESYGTWFAEFLAFAGEQGIFAHCLVPADAAQGAGRWDTARNAAFNEVLAFYGINGWYTWHVTMLGLAPVWQSRNETARRRTVELLRQGHSAAFALSEKEHGADIYATDLILTPTGNGHFSANGSKHYIGNGNVAGIVTVFGRRADIEGPDGYVFFLADSRHPSYTAVRNIANTHLFVGEIGFDGYPVGPADILHTGRPALDVALNTVNIGKFNLGTAGIGACEHAFHESLNHAHRRMLYGRRVTDLPHIRSIFGDAYLRLIAMKMFTNRVVDYVKSAHADDRRYILFTALSKTKVTTEAEKVVALLWDVIAAKGFEAGTHFNWVARDLPGLPRLEGTVHVNTALILKFLHNHLLAEPVPYDPVPSRTDASDDRFLFEQGPTGGLGKVRFHDWRPAFDRFADVPNVARFREQVEGFRELLLDCGPTPRQREDLDLMLPVGQLFMLVVYGQLILEHTERADRSGPDRDLLDEIFALLIRDFAGALTELHGKPGATDEQRARALSCLRVPAHDADRTARTWRSIEAIACTYEMQP</sequence>
<gene>
    <name evidence="6" type="ORF">FQU76_30035</name>
</gene>
<dbReference type="Gene3D" id="2.40.110.10">
    <property type="entry name" value="Butyryl-CoA Dehydrogenase, subunit A, domain 2"/>
    <property type="match status" value="1"/>
</dbReference>
<proteinExistence type="inferred from homology"/>
<evidence type="ECO:0000256" key="1">
    <source>
        <dbReference type="ARBA" id="ARBA00001974"/>
    </source>
</evidence>
<protein>
    <submittedName>
        <fullName evidence="6">Acyl-CoA dehydrogenase</fullName>
    </submittedName>
</protein>
<dbReference type="Gene3D" id="1.20.140.10">
    <property type="entry name" value="Butyryl-CoA Dehydrogenase, subunit A, domain 3"/>
    <property type="match status" value="1"/>
</dbReference>
<dbReference type="GO" id="GO:0050660">
    <property type="term" value="F:flavin adenine dinucleotide binding"/>
    <property type="evidence" value="ECO:0007669"/>
    <property type="project" value="InterPro"/>
</dbReference>
<dbReference type="Proteomes" id="UP000320580">
    <property type="component" value="Chromosome"/>
</dbReference>
<dbReference type="EMBL" id="CP042266">
    <property type="protein sequence ID" value="QDY80066.1"/>
    <property type="molecule type" value="Genomic_DNA"/>
</dbReference>
<dbReference type="RefSeq" id="WP_146483463.1">
    <property type="nucleotide sequence ID" value="NZ_CP042266.1"/>
</dbReference>
<dbReference type="PANTHER" id="PTHR43884">
    <property type="entry name" value="ACYL-COA DEHYDROGENASE"/>
    <property type="match status" value="1"/>
</dbReference>
<dbReference type="SUPFAM" id="SSF47203">
    <property type="entry name" value="Acyl-CoA dehydrogenase C-terminal domain-like"/>
    <property type="match status" value="1"/>
</dbReference>
<dbReference type="AlphaFoldDB" id="A0A5B8JF23"/>
<dbReference type="Pfam" id="PF00441">
    <property type="entry name" value="Acyl-CoA_dh_1"/>
    <property type="match status" value="1"/>
</dbReference>
<dbReference type="InterPro" id="IPR009100">
    <property type="entry name" value="AcylCoA_DH/oxidase_NM_dom_sf"/>
</dbReference>
<evidence type="ECO:0000256" key="2">
    <source>
        <dbReference type="ARBA" id="ARBA00009347"/>
    </source>
</evidence>
<dbReference type="GO" id="GO:0005886">
    <property type="term" value="C:plasma membrane"/>
    <property type="evidence" value="ECO:0007669"/>
    <property type="project" value="TreeGrafter"/>
</dbReference>
<evidence type="ECO:0000313" key="7">
    <source>
        <dbReference type="Proteomes" id="UP000320580"/>
    </source>
</evidence>